<evidence type="ECO:0000313" key="2">
    <source>
        <dbReference type="Proteomes" id="UP001190700"/>
    </source>
</evidence>
<feature type="non-terminal residue" evidence="1">
    <location>
        <position position="1"/>
    </location>
</feature>
<gene>
    <name evidence="1" type="ORF">CYMTET_16133</name>
</gene>
<sequence>VSLTPAAEAELEASRGPGGSLLAYLLLTLTTNKAEESAKVAKAQKEEAAAQSWQSLLSLPRLKRSVAYSNTIRFNIEYNHRHRGARSTNELYWHCGITEWDFQLQDWKENGLVKEMETHDPMTFKLPNTPQARQKIYERLSIGDWSNVDDWQFFGGQVKNGKWFPVWNFLTPAQQTQIKADVLHTNHIPYANDYATHWTVATMRQQ</sequence>
<protein>
    <submittedName>
        <fullName evidence="1">Uncharacterized protein</fullName>
    </submittedName>
</protein>
<name>A0AAE0GE28_9CHLO</name>
<evidence type="ECO:0000313" key="1">
    <source>
        <dbReference type="EMBL" id="KAK3275751.1"/>
    </source>
</evidence>
<reference evidence="1 2" key="1">
    <citation type="journal article" date="2015" name="Genome Biol. Evol.">
        <title>Comparative Genomics of a Bacterivorous Green Alga Reveals Evolutionary Causalities and Consequences of Phago-Mixotrophic Mode of Nutrition.</title>
        <authorList>
            <person name="Burns J.A."/>
            <person name="Paasch A."/>
            <person name="Narechania A."/>
            <person name="Kim E."/>
        </authorList>
    </citation>
    <scope>NUCLEOTIDE SEQUENCE [LARGE SCALE GENOMIC DNA]</scope>
    <source>
        <strain evidence="1 2">PLY_AMNH</strain>
    </source>
</reference>
<dbReference type="Proteomes" id="UP001190700">
    <property type="component" value="Unassembled WGS sequence"/>
</dbReference>
<accession>A0AAE0GE28</accession>
<organism evidence="1 2">
    <name type="scientific">Cymbomonas tetramitiformis</name>
    <dbReference type="NCBI Taxonomy" id="36881"/>
    <lineage>
        <taxon>Eukaryota</taxon>
        <taxon>Viridiplantae</taxon>
        <taxon>Chlorophyta</taxon>
        <taxon>Pyramimonadophyceae</taxon>
        <taxon>Pyramimonadales</taxon>
        <taxon>Pyramimonadaceae</taxon>
        <taxon>Cymbomonas</taxon>
    </lineage>
</organism>
<proteinExistence type="predicted"/>
<comment type="caution">
    <text evidence="1">The sequence shown here is derived from an EMBL/GenBank/DDBJ whole genome shotgun (WGS) entry which is preliminary data.</text>
</comment>
<keyword evidence="2" id="KW-1185">Reference proteome</keyword>
<dbReference type="EMBL" id="LGRX02007041">
    <property type="protein sequence ID" value="KAK3275751.1"/>
    <property type="molecule type" value="Genomic_DNA"/>
</dbReference>
<dbReference type="AlphaFoldDB" id="A0AAE0GE28"/>